<protein>
    <submittedName>
        <fullName evidence="1">Ankyrin</fullName>
    </submittedName>
</protein>
<dbReference type="Proteomes" id="UP001446871">
    <property type="component" value="Unassembled WGS sequence"/>
</dbReference>
<dbReference type="Gene3D" id="1.25.40.20">
    <property type="entry name" value="Ankyrin repeat-containing domain"/>
    <property type="match status" value="1"/>
</dbReference>
<dbReference type="EMBL" id="JAQQWM010000005">
    <property type="protein sequence ID" value="KAK8064062.1"/>
    <property type="molecule type" value="Genomic_DNA"/>
</dbReference>
<name>A0ABR1UYQ3_9PEZI</name>
<keyword evidence="2" id="KW-1185">Reference proteome</keyword>
<dbReference type="InterPro" id="IPR036770">
    <property type="entry name" value="Ankyrin_rpt-contain_sf"/>
</dbReference>
<sequence>MDGFPPSVPPEVTRLIFLEAVKARGSKRAVRLRLVSRSWNLEATEALLESGMFYDRSMQNPVSPFWPKYLMRQLRRRESLCSRPLRILRKVAQRTVSFRTRTQETDDDTYNRWIEEYLWEICQLYPRCIRVPYWLDAPSLELWPIEPIQDAELEIKQAMLAAAAATNDLALVQELLPSFQDFPGLISQDGEYHDEDYKLQPVLGYPIEIAAFQGHVEILSMLLGTIESPLHLEDARADGILAASRGNQIGTLDLCLKSKHQGYNDTLVNALRTTTSVAVFDRIFPLWKDLLLDDGRSHWKPRSHTENQLLQSEFLTDRFHAAAGQANLDMMKHLVQLGASSRCVYHQDRDSHLPNTRYLRNCVSLAAASGHSEVMAYLLENGAEIGEGTLGAASMHGNADCVRIALDYGASHDDNIICESLIRAVEGEHEEVLRLLLHSFAPLEEELWKQALDVARNEGLLSMAAVLEEHK</sequence>
<dbReference type="PANTHER" id="PTHR46586:SF3">
    <property type="entry name" value="ANKYRIN REPEAT-CONTAINING PROTEIN"/>
    <property type="match status" value="1"/>
</dbReference>
<dbReference type="Pfam" id="PF12796">
    <property type="entry name" value="Ank_2"/>
    <property type="match status" value="1"/>
</dbReference>
<dbReference type="InterPro" id="IPR052050">
    <property type="entry name" value="SecEffector_AnkRepeat"/>
</dbReference>
<evidence type="ECO:0000313" key="2">
    <source>
        <dbReference type="Proteomes" id="UP001446871"/>
    </source>
</evidence>
<dbReference type="SUPFAM" id="SSF48403">
    <property type="entry name" value="Ankyrin repeat"/>
    <property type="match status" value="1"/>
</dbReference>
<accession>A0ABR1UYQ3</accession>
<reference evidence="1 2" key="1">
    <citation type="submission" date="2023-01" db="EMBL/GenBank/DDBJ databases">
        <title>Analysis of 21 Apiospora genomes using comparative genomics revels a genus with tremendous synthesis potential of carbohydrate active enzymes and secondary metabolites.</title>
        <authorList>
            <person name="Sorensen T."/>
        </authorList>
    </citation>
    <scope>NUCLEOTIDE SEQUENCE [LARGE SCALE GENOMIC DNA]</scope>
    <source>
        <strain evidence="1 2">CBS 83171</strain>
    </source>
</reference>
<organism evidence="1 2">
    <name type="scientific">Apiospora saccharicola</name>
    <dbReference type="NCBI Taxonomy" id="335842"/>
    <lineage>
        <taxon>Eukaryota</taxon>
        <taxon>Fungi</taxon>
        <taxon>Dikarya</taxon>
        <taxon>Ascomycota</taxon>
        <taxon>Pezizomycotina</taxon>
        <taxon>Sordariomycetes</taxon>
        <taxon>Xylariomycetidae</taxon>
        <taxon>Amphisphaeriales</taxon>
        <taxon>Apiosporaceae</taxon>
        <taxon>Apiospora</taxon>
    </lineage>
</organism>
<dbReference type="PANTHER" id="PTHR46586">
    <property type="entry name" value="ANKYRIN REPEAT-CONTAINING PROTEIN"/>
    <property type="match status" value="1"/>
</dbReference>
<evidence type="ECO:0000313" key="1">
    <source>
        <dbReference type="EMBL" id="KAK8064062.1"/>
    </source>
</evidence>
<comment type="caution">
    <text evidence="1">The sequence shown here is derived from an EMBL/GenBank/DDBJ whole genome shotgun (WGS) entry which is preliminary data.</text>
</comment>
<proteinExistence type="predicted"/>
<dbReference type="SMART" id="SM00248">
    <property type="entry name" value="ANK"/>
    <property type="match status" value="4"/>
</dbReference>
<dbReference type="InterPro" id="IPR002110">
    <property type="entry name" value="Ankyrin_rpt"/>
</dbReference>
<gene>
    <name evidence="1" type="ORF">PG996_008714</name>
</gene>